<gene>
    <name evidence="3" type="ORF">CVLEPA_LOCUS29105</name>
</gene>
<accession>A0ABP0GYN2</accession>
<comment type="caution">
    <text evidence="3">The sequence shown here is derived from an EMBL/GenBank/DDBJ whole genome shotgun (WGS) entry which is preliminary data.</text>
</comment>
<name>A0ABP0GYN2_CLALP</name>
<reference evidence="3 4" key="1">
    <citation type="submission" date="2024-02" db="EMBL/GenBank/DDBJ databases">
        <authorList>
            <person name="Daric V."/>
            <person name="Darras S."/>
        </authorList>
    </citation>
    <scope>NUCLEOTIDE SEQUENCE [LARGE SCALE GENOMIC DNA]</scope>
</reference>
<organism evidence="3 4">
    <name type="scientific">Clavelina lepadiformis</name>
    <name type="common">Light-bulb sea squirt</name>
    <name type="synonym">Ascidia lepadiformis</name>
    <dbReference type="NCBI Taxonomy" id="159417"/>
    <lineage>
        <taxon>Eukaryota</taxon>
        <taxon>Metazoa</taxon>
        <taxon>Chordata</taxon>
        <taxon>Tunicata</taxon>
        <taxon>Ascidiacea</taxon>
        <taxon>Aplousobranchia</taxon>
        <taxon>Clavelinidae</taxon>
        <taxon>Clavelina</taxon>
    </lineage>
</organism>
<proteinExistence type="predicted"/>
<protein>
    <submittedName>
        <fullName evidence="3">Uncharacterized protein</fullName>
    </submittedName>
</protein>
<evidence type="ECO:0000313" key="3">
    <source>
        <dbReference type="EMBL" id="CAK8695899.1"/>
    </source>
</evidence>
<dbReference type="Proteomes" id="UP001642483">
    <property type="component" value="Unassembled WGS sequence"/>
</dbReference>
<feature type="signal peptide" evidence="2">
    <location>
        <begin position="1"/>
        <end position="16"/>
    </location>
</feature>
<feature type="chain" id="PRO_5047241707" evidence="2">
    <location>
        <begin position="17"/>
        <end position="626"/>
    </location>
</feature>
<evidence type="ECO:0000256" key="1">
    <source>
        <dbReference type="SAM" id="Coils"/>
    </source>
</evidence>
<keyword evidence="4" id="KW-1185">Reference proteome</keyword>
<evidence type="ECO:0000256" key="2">
    <source>
        <dbReference type="SAM" id="SignalP"/>
    </source>
</evidence>
<sequence>MKLLLVLLACVAAANAYSYSYWCGHQFYVYPSSYCLRYRVAFNPYWCSLSYYSKVLKTYPGEKCGEAGWTETPVATLTGQVSSALKAELTKITGDLNAARTKWYNEVTGVYNNFIAEHQKYITIYYNWLKVKFPAEAAKYNTEMQKKCAEYKKKLDDQKATADAAYRKAISDKISSVAEYHKKVVKAFSDCLTTRATKLSEYKDTSAKKIQEYVKKFVTAKFAIIEKNKENYKKALVKLFDAQPAAVDHATTYYREQMKIKVYGESRKYLDNLVKYYAALVKAYTCAYSCSIGGCLGFSRRSYYSGCTRLATFKSAIGCKYYGLGAYNYKVRCGTYKNLKTCDLAAVAKGNIDQVVADLEKKRDDTVTARTTAFNTWKSKQQGLNTQYLAAYRKIVCDRHTWYINYLTSRANCDGVITSAEQTEINQERSRLAAEKTKLYNAYKAKLDKIITDAQTSFNKRMADYKKAVNDLITKIRGYFNACTTKRTKAISDYKKKLEDKRDAYKVELNKKLVASRTAHLAHFQKMLDCYHGEGSTASAVTQLKSTYTNYIVGKTNTMVRNFCTEYQKKIDNLVKHYSCSYKCRVSACYSLPSYHCGSYYSWHFSAPKASCYTFKYSLYCNRFYC</sequence>
<dbReference type="EMBL" id="CAWYQH010000152">
    <property type="protein sequence ID" value="CAK8695899.1"/>
    <property type="molecule type" value="Genomic_DNA"/>
</dbReference>
<evidence type="ECO:0000313" key="4">
    <source>
        <dbReference type="Proteomes" id="UP001642483"/>
    </source>
</evidence>
<keyword evidence="2" id="KW-0732">Signal</keyword>
<keyword evidence="1" id="KW-0175">Coiled coil</keyword>
<feature type="coiled-coil region" evidence="1">
    <location>
        <begin position="141"/>
        <end position="168"/>
    </location>
</feature>